<dbReference type="Pfam" id="PF00135">
    <property type="entry name" value="COesterase"/>
    <property type="match status" value="1"/>
</dbReference>
<name>A0A8J5MML1_HOMAM</name>
<evidence type="ECO:0000313" key="9">
    <source>
        <dbReference type="Proteomes" id="UP000747542"/>
    </source>
</evidence>
<protein>
    <submittedName>
        <fullName evidence="8">Acetylcholinesterase-like 3</fullName>
    </submittedName>
</protein>
<keyword evidence="3" id="KW-0378">Hydrolase</keyword>
<dbReference type="SUPFAM" id="SSF53474">
    <property type="entry name" value="alpha/beta-Hydrolases"/>
    <property type="match status" value="1"/>
</dbReference>
<dbReference type="InterPro" id="IPR000997">
    <property type="entry name" value="Cholinesterase"/>
</dbReference>
<evidence type="ECO:0000256" key="3">
    <source>
        <dbReference type="ARBA" id="ARBA00022801"/>
    </source>
</evidence>
<comment type="caution">
    <text evidence="8">The sequence shown here is derived from an EMBL/GenBank/DDBJ whole genome shotgun (WGS) entry which is preliminary data.</text>
</comment>
<dbReference type="Gene3D" id="3.40.50.1820">
    <property type="entry name" value="alpha/beta hydrolase"/>
    <property type="match status" value="1"/>
</dbReference>
<dbReference type="EMBL" id="JAHLQT010038275">
    <property type="protein sequence ID" value="KAG7156934.1"/>
    <property type="molecule type" value="Genomic_DNA"/>
</dbReference>
<proteinExistence type="inferred from homology"/>
<dbReference type="PANTHER" id="PTHR43918:SF13">
    <property type="entry name" value="ACETYLCHOLINESTERASE"/>
    <property type="match status" value="1"/>
</dbReference>
<organism evidence="8 9">
    <name type="scientific">Homarus americanus</name>
    <name type="common">American lobster</name>
    <dbReference type="NCBI Taxonomy" id="6706"/>
    <lineage>
        <taxon>Eukaryota</taxon>
        <taxon>Metazoa</taxon>
        <taxon>Ecdysozoa</taxon>
        <taxon>Arthropoda</taxon>
        <taxon>Crustacea</taxon>
        <taxon>Multicrustacea</taxon>
        <taxon>Malacostraca</taxon>
        <taxon>Eumalacostraca</taxon>
        <taxon>Eucarida</taxon>
        <taxon>Decapoda</taxon>
        <taxon>Pleocyemata</taxon>
        <taxon>Astacidea</taxon>
        <taxon>Nephropoidea</taxon>
        <taxon>Nephropidae</taxon>
        <taxon>Homarus</taxon>
    </lineage>
</organism>
<sequence length="239" mass="27687">MLYDFLDYFNKDDATELERDKFLAIIDQIFKDWSPIEKEAIIFQFSPVSPQPVSPPPLSPSSHQYLLHQYTDWENLENGYLNQKAVADVVGDYFFICPSNLFAYLYSEAGGTVYYYFFTHRTTVNPWGTWMGVLHADEIDYVFGLPLNRRPVGRREEWPLYTRDQPMYYEWNGVTTGLGKGPRATGCAFWNELMPILRKKQGGGICESEMQKALNSASIVGPESLGWLISLFTFFYWNI</sequence>
<feature type="domain" description="Carboxylesterase type B" evidence="7">
    <location>
        <begin position="64"/>
        <end position="151"/>
    </location>
</feature>
<dbReference type="PANTHER" id="PTHR43918">
    <property type="entry name" value="ACETYLCHOLINESTERASE"/>
    <property type="match status" value="1"/>
</dbReference>
<comment type="similarity">
    <text evidence="1">Belongs to the type-B carboxylesterase/lipase family.</text>
</comment>
<dbReference type="InterPro" id="IPR050654">
    <property type="entry name" value="AChE-related_enzymes"/>
</dbReference>
<evidence type="ECO:0000313" key="8">
    <source>
        <dbReference type="EMBL" id="KAG7156934.1"/>
    </source>
</evidence>
<dbReference type="GO" id="GO:0019695">
    <property type="term" value="P:choline metabolic process"/>
    <property type="evidence" value="ECO:0007669"/>
    <property type="project" value="TreeGrafter"/>
</dbReference>
<dbReference type="InterPro" id="IPR029058">
    <property type="entry name" value="AB_hydrolase_fold"/>
</dbReference>
<evidence type="ECO:0000256" key="1">
    <source>
        <dbReference type="ARBA" id="ARBA00005964"/>
    </source>
</evidence>
<evidence type="ECO:0000256" key="5">
    <source>
        <dbReference type="ARBA" id="ARBA00023180"/>
    </source>
</evidence>
<gene>
    <name evidence="8" type="primary">Ache-L3</name>
    <name evidence="8" type="ORF">Hamer_G015863</name>
</gene>
<keyword evidence="9" id="KW-1185">Reference proteome</keyword>
<accession>A0A8J5MML1</accession>
<dbReference type="GO" id="GO:0003990">
    <property type="term" value="F:acetylcholinesterase activity"/>
    <property type="evidence" value="ECO:0007669"/>
    <property type="project" value="UniProtKB-EC"/>
</dbReference>
<evidence type="ECO:0000256" key="4">
    <source>
        <dbReference type="ARBA" id="ARBA00023157"/>
    </source>
</evidence>
<dbReference type="PRINTS" id="PR00878">
    <property type="entry name" value="CHOLNESTRASE"/>
</dbReference>
<keyword evidence="4" id="KW-1015">Disulfide bond</keyword>
<dbReference type="GO" id="GO:0005886">
    <property type="term" value="C:plasma membrane"/>
    <property type="evidence" value="ECO:0007669"/>
    <property type="project" value="TreeGrafter"/>
</dbReference>
<comment type="catalytic activity">
    <reaction evidence="6">
        <text>acetylcholine + H2O = choline + acetate + H(+)</text>
        <dbReference type="Rhea" id="RHEA:17561"/>
        <dbReference type="ChEBI" id="CHEBI:15354"/>
        <dbReference type="ChEBI" id="CHEBI:15355"/>
        <dbReference type="ChEBI" id="CHEBI:15377"/>
        <dbReference type="ChEBI" id="CHEBI:15378"/>
        <dbReference type="ChEBI" id="CHEBI:30089"/>
        <dbReference type="EC" id="3.1.1.7"/>
    </reaction>
</comment>
<dbReference type="GO" id="GO:0006581">
    <property type="term" value="P:acetylcholine catabolic process"/>
    <property type="evidence" value="ECO:0007669"/>
    <property type="project" value="TreeGrafter"/>
</dbReference>
<dbReference type="InterPro" id="IPR002018">
    <property type="entry name" value="CarbesteraseB"/>
</dbReference>
<dbReference type="AlphaFoldDB" id="A0A8J5MML1"/>
<dbReference type="Proteomes" id="UP000747542">
    <property type="component" value="Unassembled WGS sequence"/>
</dbReference>
<evidence type="ECO:0000256" key="6">
    <source>
        <dbReference type="ARBA" id="ARBA00048484"/>
    </source>
</evidence>
<reference evidence="8" key="1">
    <citation type="journal article" date="2021" name="Sci. Adv.">
        <title>The American lobster genome reveals insights on longevity, neural, and immune adaptations.</title>
        <authorList>
            <person name="Polinski J.M."/>
            <person name="Zimin A.V."/>
            <person name="Clark K.F."/>
            <person name="Kohn A.B."/>
            <person name="Sadowski N."/>
            <person name="Timp W."/>
            <person name="Ptitsyn A."/>
            <person name="Khanna P."/>
            <person name="Romanova D.Y."/>
            <person name="Williams P."/>
            <person name="Greenwood S.J."/>
            <person name="Moroz L.L."/>
            <person name="Walt D.R."/>
            <person name="Bodnar A.G."/>
        </authorList>
    </citation>
    <scope>NUCLEOTIDE SEQUENCE</scope>
    <source>
        <strain evidence="8">GMGI-L3</strain>
    </source>
</reference>
<dbReference type="GO" id="GO:0005615">
    <property type="term" value="C:extracellular space"/>
    <property type="evidence" value="ECO:0007669"/>
    <property type="project" value="TreeGrafter"/>
</dbReference>
<keyword evidence="2" id="KW-0719">Serine esterase</keyword>
<evidence type="ECO:0000259" key="7">
    <source>
        <dbReference type="Pfam" id="PF00135"/>
    </source>
</evidence>
<keyword evidence="5" id="KW-0325">Glycoprotein</keyword>
<evidence type="ECO:0000256" key="2">
    <source>
        <dbReference type="ARBA" id="ARBA00022487"/>
    </source>
</evidence>